<name>A0A495VPA7_9RHOO</name>
<dbReference type="InterPro" id="IPR001509">
    <property type="entry name" value="Epimerase_deHydtase"/>
</dbReference>
<dbReference type="PANTHER" id="PTHR43245:SF13">
    <property type="entry name" value="UDP-D-APIOSE_UDP-D-XYLOSE SYNTHASE 2"/>
    <property type="match status" value="1"/>
</dbReference>
<evidence type="ECO:0000259" key="1">
    <source>
        <dbReference type="Pfam" id="PF01370"/>
    </source>
</evidence>
<organism evidence="2 3">
    <name type="scientific">Azonexus fungiphilus</name>
    <dbReference type="NCBI Taxonomy" id="146940"/>
    <lineage>
        <taxon>Bacteria</taxon>
        <taxon>Pseudomonadati</taxon>
        <taxon>Pseudomonadota</taxon>
        <taxon>Betaproteobacteria</taxon>
        <taxon>Rhodocyclales</taxon>
        <taxon>Azonexaceae</taxon>
        <taxon>Azonexus</taxon>
    </lineage>
</organism>
<sequence length="305" mass="34337">MKRILLTGGEGFVGRNLRESLARRPDFTLFSPGQAELDLTDSGQVAACLAATQPDLIIHSATSNTVGKGYDSDVCEQNLRMFFNLVRHRPAGALLYTLCSGSSYNRDNWVENMREDYLGQHIPSDSQGFSKFVIASHARHLEDVVTLRLFGIFGRHEDYRYKFISNTIAKRLAGLEITLIRDALYDYLDVEDFCAIVDRLIDGNVRQGEFNVTPDESVRLSRIVELVDLNLGIDRGYTIATPGLGRPYTGDNGRLRSTLENLDFSPIDISIRKLIRHYTENIATIDVDALRQDALLQHAQAINRR</sequence>
<dbReference type="PANTHER" id="PTHR43245">
    <property type="entry name" value="BIFUNCTIONAL POLYMYXIN RESISTANCE PROTEIN ARNA"/>
    <property type="match status" value="1"/>
</dbReference>
<protein>
    <submittedName>
        <fullName evidence="2">GDP-L-fucose synthase</fullName>
    </submittedName>
</protein>
<accession>A0A495VPA7</accession>
<dbReference type="AlphaFoldDB" id="A0A495VPA7"/>
<dbReference type="EMBL" id="RBXP01000018">
    <property type="protein sequence ID" value="RKT50437.1"/>
    <property type="molecule type" value="Genomic_DNA"/>
</dbReference>
<dbReference type="Pfam" id="PF01370">
    <property type="entry name" value="Epimerase"/>
    <property type="match status" value="1"/>
</dbReference>
<feature type="domain" description="NAD-dependent epimerase/dehydratase" evidence="1">
    <location>
        <begin position="4"/>
        <end position="212"/>
    </location>
</feature>
<dbReference type="Proteomes" id="UP000270626">
    <property type="component" value="Unassembled WGS sequence"/>
</dbReference>
<dbReference type="OrthoDB" id="5295702at2"/>
<dbReference type="SUPFAM" id="SSF51735">
    <property type="entry name" value="NAD(P)-binding Rossmann-fold domains"/>
    <property type="match status" value="1"/>
</dbReference>
<comment type="caution">
    <text evidence="2">The sequence shown here is derived from an EMBL/GenBank/DDBJ whole genome shotgun (WGS) entry which is preliminary data.</text>
</comment>
<reference evidence="2 3" key="1">
    <citation type="submission" date="2018-10" db="EMBL/GenBank/DDBJ databases">
        <title>Genomic Encyclopedia of Type Strains, Phase IV (KMG-IV): sequencing the most valuable type-strain genomes for metagenomic binning, comparative biology and taxonomic classification.</title>
        <authorList>
            <person name="Goeker M."/>
        </authorList>
    </citation>
    <scope>NUCLEOTIDE SEQUENCE [LARGE SCALE GENOMIC DNA]</scope>
    <source>
        <strain evidence="2 3">DSM 23841</strain>
    </source>
</reference>
<dbReference type="InterPro" id="IPR050177">
    <property type="entry name" value="Lipid_A_modif_metabolic_enz"/>
</dbReference>
<dbReference type="RefSeq" id="WP_121459268.1">
    <property type="nucleotide sequence ID" value="NZ_RBXP01000018.1"/>
</dbReference>
<proteinExistence type="predicted"/>
<dbReference type="InterPro" id="IPR036291">
    <property type="entry name" value="NAD(P)-bd_dom_sf"/>
</dbReference>
<evidence type="ECO:0000313" key="2">
    <source>
        <dbReference type="EMBL" id="RKT50437.1"/>
    </source>
</evidence>
<gene>
    <name evidence="2" type="ORF">DFR40_2996</name>
</gene>
<keyword evidence="3" id="KW-1185">Reference proteome</keyword>
<dbReference type="Gene3D" id="3.40.50.720">
    <property type="entry name" value="NAD(P)-binding Rossmann-like Domain"/>
    <property type="match status" value="1"/>
</dbReference>
<evidence type="ECO:0000313" key="3">
    <source>
        <dbReference type="Proteomes" id="UP000270626"/>
    </source>
</evidence>